<name>A0ABR4LS17_9EURO</name>
<dbReference type="RefSeq" id="XP_070885151.1">
    <property type="nucleotide sequence ID" value="XM_071029415.1"/>
</dbReference>
<dbReference type="GeneID" id="98144487"/>
<proteinExistence type="predicted"/>
<protein>
    <recommendedName>
        <fullName evidence="3">DASH complex subunit DAD4</fullName>
    </recommendedName>
</protein>
<evidence type="ECO:0008006" key="3">
    <source>
        <dbReference type="Google" id="ProtNLM"/>
    </source>
</evidence>
<accession>A0ABR4LS17</accession>
<sequence>MTKCREKPNDAVSPEREIIDRLSKQNAQLQNMLAEYNSLVRKCIQKLDAMPKSRTEEVKDTKST</sequence>
<reference evidence="1 2" key="1">
    <citation type="submission" date="2024-07" db="EMBL/GenBank/DDBJ databases">
        <title>Section-level genome sequencing and comparative genomics of Aspergillus sections Usti and Cavernicolus.</title>
        <authorList>
            <consortium name="Lawrence Berkeley National Laboratory"/>
            <person name="Nybo J.L."/>
            <person name="Vesth T.C."/>
            <person name="Theobald S."/>
            <person name="Frisvad J.C."/>
            <person name="Larsen T.O."/>
            <person name="Kjaerboelling I."/>
            <person name="Rothschild-Mancinelli K."/>
            <person name="Lyhne E.K."/>
            <person name="Kogle M.E."/>
            <person name="Barry K."/>
            <person name="Clum A."/>
            <person name="Na H."/>
            <person name="Ledsgaard L."/>
            <person name="Lin J."/>
            <person name="Lipzen A."/>
            <person name="Kuo A."/>
            <person name="Riley R."/>
            <person name="Mondo S."/>
            <person name="Labutti K."/>
            <person name="Haridas S."/>
            <person name="Pangalinan J."/>
            <person name="Salamov A.A."/>
            <person name="Simmons B.A."/>
            <person name="Magnuson J.K."/>
            <person name="Chen J."/>
            <person name="Drula E."/>
            <person name="Henrissat B."/>
            <person name="Wiebenga A."/>
            <person name="Lubbers R.J."/>
            <person name="Gomes A.C."/>
            <person name="Macurrencykelacurrency M.R."/>
            <person name="Stajich J."/>
            <person name="Grigoriev I.V."/>
            <person name="Mortensen U.H."/>
            <person name="De Vries R.P."/>
            <person name="Baker S.E."/>
            <person name="Andersen M.R."/>
        </authorList>
    </citation>
    <scope>NUCLEOTIDE SEQUENCE [LARGE SCALE GENOMIC DNA]</scope>
    <source>
        <strain evidence="1 2">CBS 449.75</strain>
    </source>
</reference>
<evidence type="ECO:0000313" key="2">
    <source>
        <dbReference type="Proteomes" id="UP001610432"/>
    </source>
</evidence>
<comment type="caution">
    <text evidence="1">The sequence shown here is derived from an EMBL/GenBank/DDBJ whole genome shotgun (WGS) entry which is preliminary data.</text>
</comment>
<gene>
    <name evidence="1" type="ORF">BJX67DRAFT_356705</name>
</gene>
<dbReference type="EMBL" id="JBFXLQ010000027">
    <property type="protein sequence ID" value="KAL2866172.1"/>
    <property type="molecule type" value="Genomic_DNA"/>
</dbReference>
<evidence type="ECO:0000313" key="1">
    <source>
        <dbReference type="EMBL" id="KAL2866172.1"/>
    </source>
</evidence>
<organism evidence="1 2">
    <name type="scientific">Aspergillus lucknowensis</name>
    <dbReference type="NCBI Taxonomy" id="176173"/>
    <lineage>
        <taxon>Eukaryota</taxon>
        <taxon>Fungi</taxon>
        <taxon>Dikarya</taxon>
        <taxon>Ascomycota</taxon>
        <taxon>Pezizomycotina</taxon>
        <taxon>Eurotiomycetes</taxon>
        <taxon>Eurotiomycetidae</taxon>
        <taxon>Eurotiales</taxon>
        <taxon>Aspergillaceae</taxon>
        <taxon>Aspergillus</taxon>
        <taxon>Aspergillus subgen. Nidulantes</taxon>
    </lineage>
</organism>
<dbReference type="Proteomes" id="UP001610432">
    <property type="component" value="Unassembled WGS sequence"/>
</dbReference>
<keyword evidence="2" id="KW-1185">Reference proteome</keyword>